<evidence type="ECO:0000256" key="3">
    <source>
        <dbReference type="ARBA" id="ARBA00022801"/>
    </source>
</evidence>
<dbReference type="GO" id="GO:0006146">
    <property type="term" value="P:adenine catabolic process"/>
    <property type="evidence" value="ECO:0007669"/>
    <property type="project" value="InterPro"/>
</dbReference>
<dbReference type="GO" id="GO:0000034">
    <property type="term" value="F:adenine deaminase activity"/>
    <property type="evidence" value="ECO:0007669"/>
    <property type="project" value="UniProtKB-EC"/>
</dbReference>
<comment type="catalytic activity">
    <reaction evidence="5">
        <text>adenine + H2O + H(+) = hypoxanthine + NH4(+)</text>
        <dbReference type="Rhea" id="RHEA:23688"/>
        <dbReference type="ChEBI" id="CHEBI:15377"/>
        <dbReference type="ChEBI" id="CHEBI:15378"/>
        <dbReference type="ChEBI" id="CHEBI:16708"/>
        <dbReference type="ChEBI" id="CHEBI:17368"/>
        <dbReference type="ChEBI" id="CHEBI:28938"/>
        <dbReference type="EC" id="3.5.4.2"/>
    </reaction>
</comment>
<dbReference type="SUPFAM" id="SSF51338">
    <property type="entry name" value="Composite domain of metallo-dependent hydrolases"/>
    <property type="match status" value="1"/>
</dbReference>
<reference evidence="9" key="1">
    <citation type="submission" date="2019-08" db="EMBL/GenBank/DDBJ databases">
        <authorList>
            <person name="Kucharzyk K."/>
            <person name="Murdoch R.W."/>
            <person name="Higgins S."/>
            <person name="Loffler F."/>
        </authorList>
    </citation>
    <scope>NUCLEOTIDE SEQUENCE</scope>
</reference>
<dbReference type="InterPro" id="IPR006679">
    <property type="entry name" value="Adenine_deam"/>
</dbReference>
<dbReference type="EMBL" id="VSSQ01000247">
    <property type="protein sequence ID" value="MPL87910.1"/>
    <property type="molecule type" value="Genomic_DNA"/>
</dbReference>
<accession>A0A644V997</accession>
<dbReference type="Gene3D" id="2.30.40.10">
    <property type="entry name" value="Urease, subunit C, domain 1"/>
    <property type="match status" value="1"/>
</dbReference>
<sequence length="663" mass="73758">MYYKEFNSIKANILDVFTNEIYIGKITIKNGYIDNIDVLSSNSSDFDKDLDFEGILVPGFIDAHIHIESSLLTPSNFASAVVPYGTTSVIADPHEIANVCGLKGIEFMINNGNDVPFDFYFSAPSCVPATNFETNGAFLDSFAIDKLMSKDEVVALGEVMNFVGVINRDKDIIDKLNVAKKYNKPIDGHAPLVFGEDLEKYVNVFKKAIDETKIKNIEDYGSNIENEFVDISTDHESVSFNEAIEKKNLGMKIMVREGSSAKNMNALFNMKDRISLFSNQDFFGSVSVNDFEEALKNPIFDFLVSDDKEPSDLKEGHLDILIKKAISFGIDPIEAIKMVTINPAEHYNLDSGSINIGKKANFTLIDNLKDLNIKKTIIGGKLVASRGESFIKPKKSTLKNTFILNQKTEDCFNIYVDTNDSSNNKNIKSTKNIKNSEKSKNTKNIKNSENSKNTKNSKNIKSTKNIKNTKNNENTKNTIEVRVIEVTEGELITNEYRAFLNVNEGIIQENIDEDIIKLAVVERYGNNNIANAFIKGFNLKNGAIASSVAHDSHNIIVLGTNSKDMAKAVNLIHENHGGLAVVSKNIEKILKLPIAGLMSDQDVFTVSDEIIEINKIIKDLGCNFDAPFMTLSFMALLVIPKLKLSDKGLFDVDNFSFVDLIIE</sequence>
<evidence type="ECO:0000259" key="8">
    <source>
        <dbReference type="Pfam" id="PF13382"/>
    </source>
</evidence>
<protein>
    <recommendedName>
        <fullName evidence="2">adenine deaminase</fullName>
        <ecNumber evidence="2">3.5.4.2</ecNumber>
    </recommendedName>
</protein>
<evidence type="ECO:0000313" key="9">
    <source>
        <dbReference type="EMBL" id="MPL87910.1"/>
    </source>
</evidence>
<dbReference type="PANTHER" id="PTHR11113">
    <property type="entry name" value="N-ACETYLGLUCOSAMINE-6-PHOSPHATE DEACETYLASE"/>
    <property type="match status" value="1"/>
</dbReference>
<evidence type="ECO:0000256" key="5">
    <source>
        <dbReference type="ARBA" id="ARBA00047720"/>
    </source>
</evidence>
<dbReference type="EC" id="3.5.4.2" evidence="2"/>
<name>A0A644V997_9ZZZZ</name>
<evidence type="ECO:0000259" key="7">
    <source>
        <dbReference type="Pfam" id="PF01979"/>
    </source>
</evidence>
<organism evidence="9">
    <name type="scientific">bioreactor metagenome</name>
    <dbReference type="NCBI Taxonomy" id="1076179"/>
    <lineage>
        <taxon>unclassified sequences</taxon>
        <taxon>metagenomes</taxon>
        <taxon>ecological metagenomes</taxon>
    </lineage>
</organism>
<dbReference type="Gene3D" id="3.20.20.140">
    <property type="entry name" value="Metal-dependent hydrolases"/>
    <property type="match status" value="1"/>
</dbReference>
<comment type="caution">
    <text evidence="9">The sequence shown here is derived from an EMBL/GenBank/DDBJ whole genome shotgun (WGS) entry which is preliminary data.</text>
</comment>
<dbReference type="Pfam" id="PF13382">
    <property type="entry name" value="Adenine_deam_C"/>
    <property type="match status" value="1"/>
</dbReference>
<evidence type="ECO:0000256" key="6">
    <source>
        <dbReference type="SAM" id="MobiDB-lite"/>
    </source>
</evidence>
<feature type="domain" description="Adenine deaminase C-terminal" evidence="8">
    <location>
        <begin position="491"/>
        <end position="655"/>
    </location>
</feature>
<keyword evidence="3 9" id="KW-0378">Hydrolase</keyword>
<dbReference type="InterPro" id="IPR026912">
    <property type="entry name" value="Adenine_deam_C"/>
</dbReference>
<evidence type="ECO:0000256" key="1">
    <source>
        <dbReference type="ARBA" id="ARBA00006773"/>
    </source>
</evidence>
<dbReference type="AlphaFoldDB" id="A0A644V997"/>
<comment type="similarity">
    <text evidence="1">Belongs to the metallo-dependent hydrolases superfamily. Adenine deaminase family.</text>
</comment>
<gene>
    <name evidence="9" type="primary">ade_10</name>
    <name evidence="9" type="ORF">SDC9_33923</name>
</gene>
<keyword evidence="4" id="KW-0464">Manganese</keyword>
<dbReference type="InterPro" id="IPR006680">
    <property type="entry name" value="Amidohydro-rel"/>
</dbReference>
<feature type="region of interest" description="Disordered" evidence="6">
    <location>
        <begin position="423"/>
        <end position="473"/>
    </location>
</feature>
<dbReference type="InterPro" id="IPR032466">
    <property type="entry name" value="Metal_Hydrolase"/>
</dbReference>
<feature type="domain" description="Amidohydrolase-related" evidence="7">
    <location>
        <begin position="55"/>
        <end position="383"/>
    </location>
</feature>
<dbReference type="InterPro" id="IPR011059">
    <property type="entry name" value="Metal-dep_hydrolase_composite"/>
</dbReference>
<feature type="compositionally biased region" description="Low complexity" evidence="6">
    <location>
        <begin position="423"/>
        <end position="433"/>
    </location>
</feature>
<evidence type="ECO:0000256" key="2">
    <source>
        <dbReference type="ARBA" id="ARBA00012782"/>
    </source>
</evidence>
<dbReference type="SUPFAM" id="SSF51556">
    <property type="entry name" value="Metallo-dependent hydrolases"/>
    <property type="match status" value="1"/>
</dbReference>
<dbReference type="PANTHER" id="PTHR11113:SF2">
    <property type="entry name" value="ADENINE DEAMINASE"/>
    <property type="match status" value="1"/>
</dbReference>
<evidence type="ECO:0000256" key="4">
    <source>
        <dbReference type="ARBA" id="ARBA00023211"/>
    </source>
</evidence>
<feature type="compositionally biased region" description="Low complexity" evidence="6">
    <location>
        <begin position="442"/>
        <end position="473"/>
    </location>
</feature>
<dbReference type="HAMAP" id="MF_01518">
    <property type="entry name" value="Adenine_deamin"/>
    <property type="match status" value="1"/>
</dbReference>
<dbReference type="Pfam" id="PF01979">
    <property type="entry name" value="Amidohydro_1"/>
    <property type="match status" value="1"/>
</dbReference>
<proteinExistence type="inferred from homology"/>